<gene>
    <name evidence="4" type="primary">cheD_1</name>
    <name evidence="3" type="synonym">cheD</name>
    <name evidence="4" type="ORF">BerOc1_02163</name>
</gene>
<dbReference type="GO" id="GO:0006935">
    <property type="term" value="P:chemotaxis"/>
    <property type="evidence" value="ECO:0007669"/>
    <property type="project" value="UniProtKB-UniRule"/>
</dbReference>
<reference evidence="4 5" key="1">
    <citation type="submission" date="2015-09" db="EMBL/GenBank/DDBJ databases">
        <title>Genome of Desulfovibrio dechloracetivorans BerOc1, a mercury methylating strain isolated from highly hydrocarbons and metals contaminated coastal sediments.</title>
        <authorList>
            <person name="Goni Urriza M."/>
            <person name="Gassie C."/>
            <person name="Bouchez O."/>
            <person name="Klopp C."/>
            <person name="Ranchou-Peyruse A."/>
            <person name="Remy G."/>
        </authorList>
    </citation>
    <scope>NUCLEOTIDE SEQUENCE [LARGE SCALE GENOMIC DNA]</scope>
    <source>
        <strain evidence="4 5">BerOc1</strain>
    </source>
</reference>
<dbReference type="AlphaFoldDB" id="A0A1J5N5Y3"/>
<dbReference type="EC" id="3.5.1.44" evidence="3"/>
<comment type="function">
    <text evidence="3">Probably deamidates glutamine residues to glutamate on methyl-accepting chemotaxis receptors (MCPs), playing an important role in chemotaxis.</text>
</comment>
<dbReference type="InterPro" id="IPR038592">
    <property type="entry name" value="CheD-like_sf"/>
</dbReference>
<dbReference type="PANTHER" id="PTHR35147">
    <property type="entry name" value="CHEMORECEPTOR GLUTAMINE DEAMIDASE CHED-RELATED"/>
    <property type="match status" value="1"/>
</dbReference>
<evidence type="ECO:0000313" key="5">
    <source>
        <dbReference type="Proteomes" id="UP000181901"/>
    </source>
</evidence>
<keyword evidence="1 3" id="KW-0145">Chemotaxis</keyword>
<dbReference type="RefSeq" id="WP_071545689.1">
    <property type="nucleotide sequence ID" value="NZ_LKAQ01000004.1"/>
</dbReference>
<evidence type="ECO:0000256" key="1">
    <source>
        <dbReference type="ARBA" id="ARBA00022500"/>
    </source>
</evidence>
<protein>
    <recommendedName>
        <fullName evidence="3">Probable chemoreceptor glutamine deamidase CheD</fullName>
        <ecNumber evidence="3">3.5.1.44</ecNumber>
    </recommendedName>
</protein>
<accession>A0A1J5N5Y3</accession>
<dbReference type="PANTHER" id="PTHR35147:SF1">
    <property type="entry name" value="CHEMORECEPTOR GLUTAMINE DEAMIDASE CHED-RELATED"/>
    <property type="match status" value="1"/>
</dbReference>
<dbReference type="OrthoDB" id="9807202at2"/>
<proteinExistence type="inferred from homology"/>
<dbReference type="InterPro" id="IPR011324">
    <property type="entry name" value="Cytotoxic_necrot_fac-like_cat"/>
</dbReference>
<evidence type="ECO:0000256" key="2">
    <source>
        <dbReference type="ARBA" id="ARBA00022801"/>
    </source>
</evidence>
<comment type="caution">
    <text evidence="4">The sequence shown here is derived from an EMBL/GenBank/DDBJ whole genome shotgun (WGS) entry which is preliminary data.</text>
</comment>
<dbReference type="CDD" id="cd16352">
    <property type="entry name" value="CheD"/>
    <property type="match status" value="1"/>
</dbReference>
<keyword evidence="4" id="KW-0675">Receptor</keyword>
<dbReference type="InterPro" id="IPR005659">
    <property type="entry name" value="Chemorcpt_Glu_NH3ase_CheD"/>
</dbReference>
<sequence>MKTIGPHMAKVFLQTGDCFIGVQPTLVTTVLGSCLAVTIHSPKMGIGAICHAFLPDSSTSRHQGPEPQICRFVDTALQNMLETMDKIGVPRRELCIKMFGGGQGVAVNNMEPSGSYNIGRRNIEMAKKLLKFARLDIQAQDVGGSQGRKLLFNTQTGEVWVKKLNKAQLAAVGDGRSRGSKF</sequence>
<dbReference type="PROSITE" id="PS51257">
    <property type="entry name" value="PROKAR_LIPOPROTEIN"/>
    <property type="match status" value="1"/>
</dbReference>
<name>A0A1J5N5Y3_9BACT</name>
<organism evidence="4 5">
    <name type="scientific">Pseudodesulfovibrio hydrargyri</name>
    <dbReference type="NCBI Taxonomy" id="2125990"/>
    <lineage>
        <taxon>Bacteria</taxon>
        <taxon>Pseudomonadati</taxon>
        <taxon>Thermodesulfobacteriota</taxon>
        <taxon>Desulfovibrionia</taxon>
        <taxon>Desulfovibrionales</taxon>
        <taxon>Desulfovibrionaceae</taxon>
    </lineage>
</organism>
<comment type="catalytic activity">
    <reaction evidence="3">
        <text>L-glutaminyl-[protein] + H2O = L-glutamyl-[protein] + NH4(+)</text>
        <dbReference type="Rhea" id="RHEA:16441"/>
        <dbReference type="Rhea" id="RHEA-COMP:10207"/>
        <dbReference type="Rhea" id="RHEA-COMP:10208"/>
        <dbReference type="ChEBI" id="CHEBI:15377"/>
        <dbReference type="ChEBI" id="CHEBI:28938"/>
        <dbReference type="ChEBI" id="CHEBI:29973"/>
        <dbReference type="ChEBI" id="CHEBI:30011"/>
        <dbReference type="EC" id="3.5.1.44"/>
    </reaction>
</comment>
<evidence type="ECO:0000256" key="3">
    <source>
        <dbReference type="HAMAP-Rule" id="MF_01440"/>
    </source>
</evidence>
<dbReference type="HAMAP" id="MF_01440">
    <property type="entry name" value="CheD"/>
    <property type="match status" value="1"/>
</dbReference>
<dbReference type="SUPFAM" id="SSF64438">
    <property type="entry name" value="CNF1/YfiH-like putative cysteine hydrolases"/>
    <property type="match status" value="1"/>
</dbReference>
<dbReference type="Pfam" id="PF03975">
    <property type="entry name" value="CheD"/>
    <property type="match status" value="1"/>
</dbReference>
<comment type="similarity">
    <text evidence="3">Belongs to the CheD family.</text>
</comment>
<keyword evidence="5" id="KW-1185">Reference proteome</keyword>
<dbReference type="EMBL" id="LKAQ01000004">
    <property type="protein sequence ID" value="OIQ50232.1"/>
    <property type="molecule type" value="Genomic_DNA"/>
</dbReference>
<dbReference type="Gene3D" id="3.30.1330.200">
    <property type="match status" value="1"/>
</dbReference>
<evidence type="ECO:0000313" key="4">
    <source>
        <dbReference type="EMBL" id="OIQ50232.1"/>
    </source>
</evidence>
<dbReference type="GO" id="GO:0050568">
    <property type="term" value="F:protein-glutamine glutaminase activity"/>
    <property type="evidence" value="ECO:0007669"/>
    <property type="project" value="UniProtKB-UniRule"/>
</dbReference>
<keyword evidence="2 3" id="KW-0378">Hydrolase</keyword>
<dbReference type="Proteomes" id="UP000181901">
    <property type="component" value="Unassembled WGS sequence"/>
</dbReference>